<dbReference type="AlphaFoldDB" id="G9XDI3"/>
<dbReference type="InterPro" id="IPR012337">
    <property type="entry name" value="RNaseH-like_sf"/>
</dbReference>
<dbReference type="HOGENOM" id="CLU_968901_0_0_9"/>
<dbReference type="RefSeq" id="WP_009529724.1">
    <property type="nucleotide sequence ID" value="NZ_JH414617.1"/>
</dbReference>
<proteinExistence type="predicted"/>
<evidence type="ECO:0000313" key="3">
    <source>
        <dbReference type="Proteomes" id="UP000003379"/>
    </source>
</evidence>
<sequence length="289" mass="34924">MIKKEFFESFDIPKNTAFVDIETSGLSPISDDILIISIAKFFDDKKVKILQIISQNDEKEVLIEFLTSIIGIYEIYSFNGYEFEEKFINQKLKKYDIYYDLGNINFISIKNILKNYSNFINLKHFSRQAVENHFNVERDRYYDMKLLIKDMKKKSLNPSESLINHNIDEIHTLLQLYKKIYDFQYSNKAVINNTHLYIYNFEISKQLTKLYFKSDKKYKFSNFFMQNGEKLIIFQNNIQLEIFTKTLYEQNDSIILYETENEYIPIFIKNDIIYKNIYYILSIYRKYIK</sequence>
<evidence type="ECO:0000313" key="2">
    <source>
        <dbReference type="EMBL" id="EHL18971.1"/>
    </source>
</evidence>
<dbReference type="Pfam" id="PF13482">
    <property type="entry name" value="RNase_H_2"/>
    <property type="match status" value="1"/>
</dbReference>
<dbReference type="STRING" id="796937.HMPREF9630_00927"/>
<organism evidence="2 3">
    <name type="scientific">Peptoanaerobacter stomatis</name>
    <dbReference type="NCBI Taxonomy" id="796937"/>
    <lineage>
        <taxon>Bacteria</taxon>
        <taxon>Bacillati</taxon>
        <taxon>Bacillota</taxon>
        <taxon>Clostridia</taxon>
        <taxon>Peptostreptococcales</taxon>
        <taxon>Filifactoraceae</taxon>
        <taxon>Peptoanaerobacter</taxon>
    </lineage>
</organism>
<dbReference type="Proteomes" id="UP000003379">
    <property type="component" value="Unassembled WGS sequence"/>
</dbReference>
<protein>
    <recommendedName>
        <fullName evidence="1">YprB ribonuclease H-like domain-containing protein</fullName>
    </recommendedName>
</protein>
<evidence type="ECO:0000259" key="1">
    <source>
        <dbReference type="Pfam" id="PF13482"/>
    </source>
</evidence>
<gene>
    <name evidence="2" type="ORF">HMPREF9628_01856</name>
</gene>
<reference evidence="2 3" key="1">
    <citation type="submission" date="2011-08" db="EMBL/GenBank/DDBJ databases">
        <title>The Genome Sequence of Eubacteriaceae bacterium CM5.</title>
        <authorList>
            <consortium name="The Broad Institute Genome Sequencing Platform"/>
            <person name="Earl A."/>
            <person name="Ward D."/>
            <person name="Feldgarden M."/>
            <person name="Gevers D."/>
            <person name="Sizova M."/>
            <person name="Hazen A."/>
            <person name="Epstein S."/>
            <person name="Young S.K."/>
            <person name="Zeng Q."/>
            <person name="Gargeya S."/>
            <person name="Fitzgerald M."/>
            <person name="Haas B."/>
            <person name="Abouelleil A."/>
            <person name="Alvarado L."/>
            <person name="Arachchi H.M."/>
            <person name="Berlin A."/>
            <person name="Brown A."/>
            <person name="Chapman S.B."/>
            <person name="Chen Z."/>
            <person name="Dunbar C."/>
            <person name="Freedman E."/>
            <person name="Gearin G."/>
            <person name="Gellesch M."/>
            <person name="Goldberg J."/>
            <person name="Griggs A."/>
            <person name="Gujja S."/>
            <person name="Heiman D."/>
            <person name="Howarth C."/>
            <person name="Larson L."/>
            <person name="Lui A."/>
            <person name="MacDonald P.J.P."/>
            <person name="Montmayeur A."/>
            <person name="Murphy C."/>
            <person name="Neiman D."/>
            <person name="Pearson M."/>
            <person name="Priest M."/>
            <person name="Roberts A."/>
            <person name="Saif S."/>
            <person name="Shea T."/>
            <person name="Shenoy N."/>
            <person name="Sisk P."/>
            <person name="Stolte C."/>
            <person name="Sykes S."/>
            <person name="Wortman J."/>
            <person name="Nusbaum C."/>
            <person name="Birren B."/>
        </authorList>
    </citation>
    <scope>NUCLEOTIDE SEQUENCE [LARGE SCALE GENOMIC DNA]</scope>
    <source>
        <strain evidence="2 3">CM5</strain>
    </source>
</reference>
<dbReference type="InterPro" id="IPR038720">
    <property type="entry name" value="YprB_RNase_H-like_dom"/>
</dbReference>
<feature type="domain" description="YprB ribonuclease H-like" evidence="1">
    <location>
        <begin position="17"/>
        <end position="181"/>
    </location>
</feature>
<accession>G9XDI3</accession>
<name>G9XDI3_9FIRM</name>
<dbReference type="SUPFAM" id="SSF53098">
    <property type="entry name" value="Ribonuclease H-like"/>
    <property type="match status" value="1"/>
</dbReference>
<comment type="caution">
    <text evidence="2">The sequence shown here is derived from an EMBL/GenBank/DDBJ whole genome shotgun (WGS) entry which is preliminary data.</text>
</comment>
<dbReference type="EMBL" id="AFZG01000033">
    <property type="protein sequence ID" value="EHL18971.1"/>
    <property type="molecule type" value="Genomic_DNA"/>
</dbReference>